<dbReference type="Proteomes" id="UP000268321">
    <property type="component" value="Unassembled WGS sequence"/>
</dbReference>
<keyword evidence="1 3" id="KW-0853">WD repeat</keyword>
<evidence type="ECO:0000256" key="1">
    <source>
        <dbReference type="ARBA" id="ARBA00022574"/>
    </source>
</evidence>
<evidence type="ECO:0000259" key="5">
    <source>
        <dbReference type="Pfam" id="PF25175"/>
    </source>
</evidence>
<keyword evidence="7" id="KW-1185">Reference proteome</keyword>
<dbReference type="SMART" id="SM00320">
    <property type="entry name" value="WD40"/>
    <property type="match status" value="7"/>
</dbReference>
<sequence>MHEAANSPRTKKARVSAAPEPLPTDDVEKKSIYRLKSTFSARENGSLTTVKISHDGTKLAVASSSGIIWVYDLVENAPSATLMGHTKGVSAVAFSPTNSNILASGSDDLTIRLWNVASKSSICTLKKHTYHVSALQFNSKGNVLVSSSADETIVVWDLAQGRSLRTLAAHSDPVSSISLSPDDTLIASASHDGLMRLFDTETGQCLKTLVYNSASHGTATASTSEVVNFPISNVLFSPNGKYILSSSLDGKIRLWDYMGNKVVKTYLGPDDAPISKKYNSGACFITKSAHHMVASGSDNHGLILWDLQSKAIVGRLENAATVMDVVISDGGAVLASCTLDGTVSIYELNEEPEPNSKEECEKSTNEESEKSANEESEKSADEKSES</sequence>
<evidence type="ECO:0000313" key="6">
    <source>
        <dbReference type="EMBL" id="RKP30229.1"/>
    </source>
</evidence>
<protein>
    <submittedName>
        <fullName evidence="6">WD40 repeat-like protein</fullName>
    </submittedName>
</protein>
<evidence type="ECO:0000313" key="7">
    <source>
        <dbReference type="Proteomes" id="UP000268321"/>
    </source>
</evidence>
<dbReference type="InterPro" id="IPR036322">
    <property type="entry name" value="WD40_repeat_dom_sf"/>
</dbReference>
<dbReference type="SUPFAM" id="SSF50978">
    <property type="entry name" value="WD40 repeat-like"/>
    <property type="match status" value="1"/>
</dbReference>
<proteinExistence type="predicted"/>
<feature type="region of interest" description="Disordered" evidence="4">
    <location>
        <begin position="348"/>
        <end position="386"/>
    </location>
</feature>
<dbReference type="PRINTS" id="PR00320">
    <property type="entry name" value="GPROTEINBRPT"/>
</dbReference>
<feature type="region of interest" description="Disordered" evidence="4">
    <location>
        <begin position="1"/>
        <end position="25"/>
    </location>
</feature>
<feature type="domain" description="WDR5-like beta-propeller" evidence="5">
    <location>
        <begin position="44"/>
        <end position="347"/>
    </location>
</feature>
<accession>A0A4V1J2Z0</accession>
<dbReference type="InterPro" id="IPR020472">
    <property type="entry name" value="WD40_PAC1"/>
</dbReference>
<dbReference type="OrthoDB" id="674604at2759"/>
<organism evidence="6 7">
    <name type="scientific">Metschnikowia bicuspidata</name>
    <dbReference type="NCBI Taxonomy" id="27322"/>
    <lineage>
        <taxon>Eukaryota</taxon>
        <taxon>Fungi</taxon>
        <taxon>Dikarya</taxon>
        <taxon>Ascomycota</taxon>
        <taxon>Saccharomycotina</taxon>
        <taxon>Pichiomycetes</taxon>
        <taxon>Metschnikowiaceae</taxon>
        <taxon>Metschnikowia</taxon>
    </lineage>
</organism>
<dbReference type="Gene3D" id="2.130.10.10">
    <property type="entry name" value="YVTN repeat-like/Quinoprotein amine dehydrogenase"/>
    <property type="match status" value="3"/>
</dbReference>
<dbReference type="InterPro" id="IPR050349">
    <property type="entry name" value="WD_LIS1/nudF_dynein_reg"/>
</dbReference>
<dbReference type="PROSITE" id="PS50082">
    <property type="entry name" value="WD_REPEATS_2"/>
    <property type="match status" value="4"/>
</dbReference>
<dbReference type="PANTHER" id="PTHR44129">
    <property type="entry name" value="WD REPEAT-CONTAINING PROTEIN POP1"/>
    <property type="match status" value="1"/>
</dbReference>
<dbReference type="PROSITE" id="PS50294">
    <property type="entry name" value="WD_REPEATS_REGION"/>
    <property type="match status" value="4"/>
</dbReference>
<evidence type="ECO:0000256" key="4">
    <source>
        <dbReference type="SAM" id="MobiDB-lite"/>
    </source>
</evidence>
<dbReference type="Pfam" id="PF25175">
    <property type="entry name" value="Beta-prop_WDR5"/>
    <property type="match status" value="1"/>
</dbReference>
<feature type="repeat" description="WD" evidence="3">
    <location>
        <begin position="125"/>
        <end position="166"/>
    </location>
</feature>
<dbReference type="InterPro" id="IPR015943">
    <property type="entry name" value="WD40/YVTN_repeat-like_dom_sf"/>
</dbReference>
<keyword evidence="2" id="KW-0677">Repeat</keyword>
<dbReference type="EMBL" id="ML004463">
    <property type="protein sequence ID" value="RKP30229.1"/>
    <property type="molecule type" value="Genomic_DNA"/>
</dbReference>
<feature type="repeat" description="WD" evidence="3">
    <location>
        <begin position="82"/>
        <end position="124"/>
    </location>
</feature>
<dbReference type="CDD" id="cd00200">
    <property type="entry name" value="WD40"/>
    <property type="match status" value="1"/>
</dbReference>
<dbReference type="AlphaFoldDB" id="A0A4V1J2Z0"/>
<name>A0A4V1J2Z0_9ASCO</name>
<gene>
    <name evidence="6" type="ORF">METBISCDRAFT_31079</name>
</gene>
<dbReference type="InterPro" id="IPR001680">
    <property type="entry name" value="WD40_rpt"/>
</dbReference>
<feature type="repeat" description="WD" evidence="3">
    <location>
        <begin position="231"/>
        <end position="265"/>
    </location>
</feature>
<dbReference type="InterPro" id="IPR059122">
    <property type="entry name" value="Beta-prop_WDR5-like"/>
</dbReference>
<evidence type="ECO:0000256" key="2">
    <source>
        <dbReference type="ARBA" id="ARBA00022737"/>
    </source>
</evidence>
<reference evidence="7" key="1">
    <citation type="journal article" date="2018" name="Nat. Microbiol.">
        <title>Leveraging single-cell genomics to expand the fungal tree of life.</title>
        <authorList>
            <person name="Ahrendt S.R."/>
            <person name="Quandt C.A."/>
            <person name="Ciobanu D."/>
            <person name="Clum A."/>
            <person name="Salamov A."/>
            <person name="Andreopoulos B."/>
            <person name="Cheng J.F."/>
            <person name="Woyke T."/>
            <person name="Pelin A."/>
            <person name="Henrissat B."/>
            <person name="Reynolds N.K."/>
            <person name="Benny G.L."/>
            <person name="Smith M.E."/>
            <person name="James T.Y."/>
            <person name="Grigoriev I.V."/>
        </authorList>
    </citation>
    <scope>NUCLEOTIDE SEQUENCE [LARGE SCALE GENOMIC DNA]</scope>
    <source>
        <strain evidence="7">Baker2002</strain>
    </source>
</reference>
<evidence type="ECO:0000256" key="3">
    <source>
        <dbReference type="PROSITE-ProRule" id="PRU00221"/>
    </source>
</evidence>
<dbReference type="InterPro" id="IPR019775">
    <property type="entry name" value="WD40_repeat_CS"/>
</dbReference>
<feature type="compositionally biased region" description="Basic and acidic residues" evidence="4">
    <location>
        <begin position="354"/>
        <end position="386"/>
    </location>
</feature>
<dbReference type="PROSITE" id="PS00678">
    <property type="entry name" value="WD_REPEATS_1"/>
    <property type="match status" value="2"/>
</dbReference>
<feature type="repeat" description="WD" evidence="3">
    <location>
        <begin position="167"/>
        <end position="208"/>
    </location>
</feature>